<dbReference type="Gene3D" id="2.30.42.10">
    <property type="match status" value="1"/>
</dbReference>
<dbReference type="InterPro" id="IPR015482">
    <property type="entry name" value="Syntrophin"/>
</dbReference>
<dbReference type="SMART" id="SM00233">
    <property type="entry name" value="PH"/>
    <property type="match status" value="2"/>
</dbReference>
<evidence type="ECO:0000256" key="1">
    <source>
        <dbReference type="ARBA" id="ARBA00004245"/>
    </source>
</evidence>
<evidence type="ECO:0000256" key="4">
    <source>
        <dbReference type="ARBA" id="ARBA00023212"/>
    </source>
</evidence>
<feature type="region of interest" description="Disordered" evidence="5">
    <location>
        <begin position="208"/>
        <end position="237"/>
    </location>
</feature>
<comment type="subcellular location">
    <subcellularLocation>
        <location evidence="1">Cytoplasm</location>
        <location evidence="1">Cytoskeleton</location>
    </subcellularLocation>
</comment>
<feature type="domain" description="PDZ" evidence="7">
    <location>
        <begin position="98"/>
        <end position="181"/>
    </location>
</feature>
<comment type="similarity">
    <text evidence="2">Belongs to the syntrophin family.</text>
</comment>
<evidence type="ECO:0000256" key="5">
    <source>
        <dbReference type="SAM" id="MobiDB-lite"/>
    </source>
</evidence>
<evidence type="ECO:0000313" key="9">
    <source>
        <dbReference type="RefSeq" id="XP_022083317.1"/>
    </source>
</evidence>
<evidence type="ECO:0000259" key="6">
    <source>
        <dbReference type="PROSITE" id="PS50003"/>
    </source>
</evidence>
<gene>
    <name evidence="9" type="primary">LOC110975283</name>
</gene>
<keyword evidence="4" id="KW-0206">Cytoskeleton</keyword>
<keyword evidence="8" id="KW-1185">Reference proteome</keyword>
<dbReference type="Gene3D" id="2.30.29.30">
    <property type="entry name" value="Pleckstrin-homology domain (PH domain)/Phosphotyrosine-binding domain (PTB)"/>
    <property type="match status" value="2"/>
</dbReference>
<dbReference type="InterPro" id="IPR001849">
    <property type="entry name" value="PH_domain"/>
</dbReference>
<sequence length="548" mass="61825">MTLWFDDLLLTVGLEPFMLKLSHNLPIRHSGHRRNPLWFIHGVKTGYLSLKDGQHNGEVVRAQLSKESLSLQREETFLVSPVEAEVNGPEIDSSKERTVCLRRQKIGGLGLSIKGGAEHNIPILVSRIFKDQTADQNGGLYVGDAILKVNGMSIERATHDEAVAALKNAGTEVVLTVRHFRAATPYLKQAAKLADAENQLEVQIEQSNSMPNHDSSWQTRNSALGQQQEANARQPKPEKRWVDLLSIPLLMARVSRYTPGTDKLRPNSFELVGMDSMSSGILLCHNAAELKDWLKCISANIATLNAQSMKISNNLLQPSDQILHMGWIGERLPTVMQMHTWKPKFLTIRGSDILLFNTPPVNTRDWVRCERTYKLYEVITRVYKDSELMDDRPHCFTLQTGDAVSNHHYLCTQTRSELNVWQNAIQRATQAAVSKLGTKTYGCTWRKKVVGLTFDLSTGFTLFDAQNKQAIIWRYRFSQLKGSSDDNISTVRLQFHNPNTDQVETQELECPHLRKLLHCMHAFLSTKLALVDPTFMRSTTAIPGEGPH</sequence>
<accession>A0A8B7XSY2</accession>
<dbReference type="AlphaFoldDB" id="A0A8B7XSY2"/>
<proteinExistence type="inferred from homology"/>
<dbReference type="Proteomes" id="UP000694845">
    <property type="component" value="Unplaced"/>
</dbReference>
<evidence type="ECO:0000256" key="3">
    <source>
        <dbReference type="ARBA" id="ARBA00022490"/>
    </source>
</evidence>
<dbReference type="GeneID" id="110975283"/>
<dbReference type="PANTHER" id="PTHR10554">
    <property type="entry name" value="SYNTROPHIN"/>
    <property type="match status" value="1"/>
</dbReference>
<dbReference type="KEGG" id="aplc:110975283"/>
<dbReference type="SMART" id="SM00228">
    <property type="entry name" value="PDZ"/>
    <property type="match status" value="1"/>
</dbReference>
<dbReference type="Pfam" id="PF00595">
    <property type="entry name" value="PDZ"/>
    <property type="match status" value="1"/>
</dbReference>
<dbReference type="GO" id="GO:0016010">
    <property type="term" value="C:dystrophin-associated glycoprotein complex"/>
    <property type="evidence" value="ECO:0007669"/>
    <property type="project" value="TreeGrafter"/>
</dbReference>
<evidence type="ECO:0000313" key="8">
    <source>
        <dbReference type="Proteomes" id="UP000694845"/>
    </source>
</evidence>
<dbReference type="RefSeq" id="XP_022083317.1">
    <property type="nucleotide sequence ID" value="XM_022227625.1"/>
</dbReference>
<dbReference type="OrthoDB" id="9975356at2759"/>
<feature type="compositionally biased region" description="Polar residues" evidence="5">
    <location>
        <begin position="208"/>
        <end position="231"/>
    </location>
</feature>
<dbReference type="InterPro" id="IPR055108">
    <property type="entry name" value="Syntrophin_4th"/>
</dbReference>
<dbReference type="GO" id="GO:0005856">
    <property type="term" value="C:cytoskeleton"/>
    <property type="evidence" value="ECO:0007669"/>
    <property type="project" value="UniProtKB-SubCell"/>
</dbReference>
<evidence type="ECO:0000259" key="7">
    <source>
        <dbReference type="PROSITE" id="PS50106"/>
    </source>
</evidence>
<dbReference type="Pfam" id="PF23012">
    <property type="entry name" value="Syntrophin_4th"/>
    <property type="match status" value="1"/>
</dbReference>
<dbReference type="PROSITE" id="PS50003">
    <property type="entry name" value="PH_DOMAIN"/>
    <property type="match status" value="1"/>
</dbReference>
<dbReference type="PANTHER" id="PTHR10554:SF1">
    <property type="entry name" value="FI16515P1"/>
    <property type="match status" value="1"/>
</dbReference>
<dbReference type="SUPFAM" id="SSF50729">
    <property type="entry name" value="PH domain-like"/>
    <property type="match status" value="2"/>
</dbReference>
<dbReference type="InterPro" id="IPR036034">
    <property type="entry name" value="PDZ_sf"/>
</dbReference>
<dbReference type="InterPro" id="IPR001478">
    <property type="entry name" value="PDZ"/>
</dbReference>
<dbReference type="CDD" id="cd00821">
    <property type="entry name" value="PH"/>
    <property type="match status" value="1"/>
</dbReference>
<evidence type="ECO:0000256" key="2">
    <source>
        <dbReference type="ARBA" id="ARBA00010798"/>
    </source>
</evidence>
<dbReference type="Pfam" id="PF00169">
    <property type="entry name" value="PH"/>
    <property type="match status" value="1"/>
</dbReference>
<protein>
    <submittedName>
        <fullName evidence="9">Gamma-2-syntrophin-like isoform X1</fullName>
    </submittedName>
</protein>
<dbReference type="InterPro" id="IPR011993">
    <property type="entry name" value="PH-like_dom_sf"/>
</dbReference>
<feature type="domain" description="PH" evidence="6">
    <location>
        <begin position="321"/>
        <end position="430"/>
    </location>
</feature>
<dbReference type="CDD" id="cd06801">
    <property type="entry name" value="PDZ_syntrophin-like"/>
    <property type="match status" value="1"/>
</dbReference>
<dbReference type="SUPFAM" id="SSF50156">
    <property type="entry name" value="PDZ domain-like"/>
    <property type="match status" value="1"/>
</dbReference>
<name>A0A8B7XSY2_ACAPL</name>
<organism evidence="8 9">
    <name type="scientific">Acanthaster planci</name>
    <name type="common">Crown-of-thorns starfish</name>
    <dbReference type="NCBI Taxonomy" id="133434"/>
    <lineage>
        <taxon>Eukaryota</taxon>
        <taxon>Metazoa</taxon>
        <taxon>Echinodermata</taxon>
        <taxon>Eleutherozoa</taxon>
        <taxon>Asterozoa</taxon>
        <taxon>Asteroidea</taxon>
        <taxon>Valvatacea</taxon>
        <taxon>Valvatida</taxon>
        <taxon>Acanthasteridae</taxon>
        <taxon>Acanthaster</taxon>
    </lineage>
</organism>
<keyword evidence="3" id="KW-0963">Cytoplasm</keyword>
<dbReference type="GO" id="GO:0005198">
    <property type="term" value="F:structural molecule activity"/>
    <property type="evidence" value="ECO:0007669"/>
    <property type="project" value="InterPro"/>
</dbReference>
<reference evidence="9" key="1">
    <citation type="submission" date="2025-08" db="UniProtKB">
        <authorList>
            <consortium name="RefSeq"/>
        </authorList>
    </citation>
    <scope>IDENTIFICATION</scope>
</reference>
<dbReference type="FunFam" id="2.30.42.10:FF:000193">
    <property type="entry name" value="Syntrophin gamma 1"/>
    <property type="match status" value="1"/>
</dbReference>
<dbReference type="PROSITE" id="PS50106">
    <property type="entry name" value="PDZ"/>
    <property type="match status" value="1"/>
</dbReference>